<dbReference type="CDD" id="cd01392">
    <property type="entry name" value="HTH_LacI"/>
    <property type="match status" value="1"/>
</dbReference>
<accession>A0A2T2Y8J2</accession>
<evidence type="ECO:0000313" key="6">
    <source>
        <dbReference type="Proteomes" id="UP000240892"/>
    </source>
</evidence>
<feature type="domain" description="HTH lacI-type" evidence="4">
    <location>
        <begin position="5"/>
        <end position="59"/>
    </location>
</feature>
<reference evidence="5 6" key="1">
    <citation type="submission" date="2018-03" db="EMBL/GenBank/DDBJ databases">
        <title>First report of an OXA-48+CTX-M-M-producing Kluyvera ascorbata clone recovered from patients admitted in a University Hospital in Madrid, Spain.</title>
        <authorList>
            <person name="Hernandez-Garcia M."/>
            <person name="Leon-Sampedro R."/>
            <person name="Perez-Viso B."/>
            <person name="Morosini M.I."/>
            <person name="Lopez-Fresnena N."/>
            <person name="Coque T.M."/>
            <person name="Bonten M."/>
            <person name="Malhotra-Kumar S."/>
            <person name="Ruiz-Garbajosa P."/>
            <person name="Canton R."/>
        </authorList>
    </citation>
    <scope>NUCLEOTIDE SEQUENCE [LARGE SCALE GENOMIC DNA]</scope>
    <source>
        <strain evidence="5 6">KA2</strain>
    </source>
</reference>
<organism evidence="5 6">
    <name type="scientific">Kluyvera genomosp. 2</name>
    <dbReference type="NCBI Taxonomy" id="2774054"/>
    <lineage>
        <taxon>Bacteria</taxon>
        <taxon>Pseudomonadati</taxon>
        <taxon>Pseudomonadota</taxon>
        <taxon>Gammaproteobacteria</taxon>
        <taxon>Enterobacterales</taxon>
        <taxon>Enterobacteriaceae</taxon>
        <taxon>Kluyvera</taxon>
    </lineage>
</organism>
<dbReference type="InterPro" id="IPR046335">
    <property type="entry name" value="LacI/GalR-like_sensor"/>
</dbReference>
<dbReference type="InterPro" id="IPR028082">
    <property type="entry name" value="Peripla_BP_I"/>
</dbReference>
<dbReference type="PANTHER" id="PTHR30146:SF109">
    <property type="entry name" value="HTH-TYPE TRANSCRIPTIONAL REGULATOR GALS"/>
    <property type="match status" value="1"/>
</dbReference>
<dbReference type="PANTHER" id="PTHR30146">
    <property type="entry name" value="LACI-RELATED TRANSCRIPTIONAL REPRESSOR"/>
    <property type="match status" value="1"/>
</dbReference>
<evidence type="ECO:0000259" key="4">
    <source>
        <dbReference type="PROSITE" id="PS50932"/>
    </source>
</evidence>
<comment type="caution">
    <text evidence="5">The sequence shown here is derived from an EMBL/GenBank/DDBJ whole genome shotgun (WGS) entry which is preliminary data.</text>
</comment>
<dbReference type="Proteomes" id="UP000240892">
    <property type="component" value="Unassembled WGS sequence"/>
</dbReference>
<dbReference type="RefSeq" id="WP_106924438.1">
    <property type="nucleotide sequence ID" value="NZ_CABMMU010000001.1"/>
</dbReference>
<dbReference type="EMBL" id="PYHO01000001">
    <property type="protein sequence ID" value="PSR48854.1"/>
    <property type="molecule type" value="Genomic_DNA"/>
</dbReference>
<dbReference type="SUPFAM" id="SSF53822">
    <property type="entry name" value="Periplasmic binding protein-like I"/>
    <property type="match status" value="1"/>
</dbReference>
<name>A0A2T2Y8J2_9ENTR</name>
<dbReference type="Pfam" id="PF13377">
    <property type="entry name" value="Peripla_BP_3"/>
    <property type="match status" value="1"/>
</dbReference>
<evidence type="ECO:0000256" key="1">
    <source>
        <dbReference type="ARBA" id="ARBA00023015"/>
    </source>
</evidence>
<dbReference type="PROSITE" id="PS50932">
    <property type="entry name" value="HTH_LACI_2"/>
    <property type="match status" value="1"/>
</dbReference>
<dbReference type="AlphaFoldDB" id="A0A2T2Y8J2"/>
<dbReference type="InterPro" id="IPR010982">
    <property type="entry name" value="Lambda_DNA-bd_dom_sf"/>
</dbReference>
<dbReference type="InterPro" id="IPR000843">
    <property type="entry name" value="HTH_LacI"/>
</dbReference>
<evidence type="ECO:0000256" key="3">
    <source>
        <dbReference type="ARBA" id="ARBA00023163"/>
    </source>
</evidence>
<evidence type="ECO:0000313" key="5">
    <source>
        <dbReference type="EMBL" id="PSR48854.1"/>
    </source>
</evidence>
<dbReference type="Gene3D" id="1.10.260.40">
    <property type="entry name" value="lambda repressor-like DNA-binding domains"/>
    <property type="match status" value="1"/>
</dbReference>
<gene>
    <name evidence="5" type="ORF">C8256_01300</name>
</gene>
<dbReference type="GO" id="GO:0000976">
    <property type="term" value="F:transcription cis-regulatory region binding"/>
    <property type="evidence" value="ECO:0007669"/>
    <property type="project" value="TreeGrafter"/>
</dbReference>
<dbReference type="Pfam" id="PF00356">
    <property type="entry name" value="LacI"/>
    <property type="match status" value="1"/>
</dbReference>
<keyword evidence="2" id="KW-0238">DNA-binding</keyword>
<evidence type="ECO:0000256" key="2">
    <source>
        <dbReference type="ARBA" id="ARBA00023125"/>
    </source>
</evidence>
<dbReference type="GO" id="GO:0003700">
    <property type="term" value="F:DNA-binding transcription factor activity"/>
    <property type="evidence" value="ECO:0007669"/>
    <property type="project" value="TreeGrafter"/>
</dbReference>
<proteinExistence type="predicted"/>
<dbReference type="Gene3D" id="3.40.50.2300">
    <property type="match status" value="2"/>
</dbReference>
<dbReference type="SUPFAM" id="SSF47413">
    <property type="entry name" value="lambda repressor-like DNA-binding domains"/>
    <property type="match status" value="1"/>
</dbReference>
<keyword evidence="3" id="KW-0804">Transcription</keyword>
<dbReference type="CDD" id="cd06267">
    <property type="entry name" value="PBP1_LacI_sugar_binding-like"/>
    <property type="match status" value="1"/>
</dbReference>
<keyword evidence="6" id="KW-1185">Reference proteome</keyword>
<dbReference type="SMART" id="SM00354">
    <property type="entry name" value="HTH_LACI"/>
    <property type="match status" value="1"/>
</dbReference>
<keyword evidence="1" id="KW-0805">Transcription regulation</keyword>
<protein>
    <submittedName>
        <fullName evidence="5">LacI family transcriptional regulator</fullName>
    </submittedName>
</protein>
<sequence>MTKKTRIKDIASACGVSIAAVSRALKGQPGLSDETRQRILTMAQEAGYDFSRLRNGRIKRLLFLLHREHNIASALPFYSTVMLGVADACRENEVAMSFQPIGPQDRVADLIHLHQPDALICAGYLEPEVLAELRQAALPVALVDLWAADFPCVNPDNFHGGFVATRHLLAQGRTRIAFLGTSQRHYSIRQRVEGYQQALFDAGLALPSAYRIEVPPVKDIEQALVEGMSQLLGLAQPPDAIFAYNDVAALVAMRECARRGIRVPQDVAIVGFDDIDAAAWAHPPLSTVAVDKRELGRDAFQLLLSDESERNLLLPVRLIERESSVTHASVSQLRLAP</sequence>